<name>A0AAU7DZY5_9MICO</name>
<gene>
    <name evidence="2" type="ORF">V5R04_06340</name>
</gene>
<dbReference type="AlphaFoldDB" id="A0AAU7DZY5"/>
<protein>
    <submittedName>
        <fullName evidence="2">GNAT family N-acetyltransferase</fullName>
    </submittedName>
</protein>
<dbReference type="PANTHER" id="PTHR43792">
    <property type="entry name" value="GNAT FAMILY, PUTATIVE (AFU_ORTHOLOGUE AFUA_3G00765)-RELATED-RELATED"/>
    <property type="match status" value="1"/>
</dbReference>
<reference evidence="2" key="1">
    <citation type="submission" date="2024-02" db="EMBL/GenBank/DDBJ databases">
        <title>Tomenella chthoni gen. nov. sp. nov., a member of the family Jonesiaceae isolated from bat guano.</title>
        <authorList>
            <person name="Miller S.L."/>
            <person name="King J."/>
            <person name="Sankaranarayanan K."/>
            <person name="Lawson P.A."/>
        </authorList>
    </citation>
    <scope>NUCLEOTIDE SEQUENCE</scope>
    <source>
        <strain evidence="2">BS-20</strain>
    </source>
</reference>
<dbReference type="InterPro" id="IPR000182">
    <property type="entry name" value="GNAT_dom"/>
</dbReference>
<feature type="domain" description="N-acetyltransferase" evidence="1">
    <location>
        <begin position="9"/>
        <end position="174"/>
    </location>
</feature>
<dbReference type="GO" id="GO:0016747">
    <property type="term" value="F:acyltransferase activity, transferring groups other than amino-acyl groups"/>
    <property type="evidence" value="ECO:0007669"/>
    <property type="project" value="InterPro"/>
</dbReference>
<organism evidence="2">
    <name type="scientific">Jonesiaceae bacterium BS-20</name>
    <dbReference type="NCBI Taxonomy" id="3120821"/>
    <lineage>
        <taxon>Bacteria</taxon>
        <taxon>Bacillati</taxon>
        <taxon>Actinomycetota</taxon>
        <taxon>Actinomycetes</taxon>
        <taxon>Micrococcales</taxon>
        <taxon>Jonesiaceae</taxon>
    </lineage>
</organism>
<dbReference type="InterPro" id="IPR051531">
    <property type="entry name" value="N-acetyltransferase"/>
</dbReference>
<sequence>MRTISSERLVMRPWELGDADFLFDLESRWETVRFLGRQATPMTDRSEAVESIIRRRAVDDPIHGIWAITSRKSGELFGNILLKPIPLSAGALCKAPVEIGWHLHPDAQGAGYATEAASAVMTDAANNGLRSVIAVTNPVNAASQRVCERLGMRTLGVTETYYNEHNLLFEKTLSR</sequence>
<accession>A0AAU7DZY5</accession>
<evidence type="ECO:0000313" key="2">
    <source>
        <dbReference type="EMBL" id="XBH22830.1"/>
    </source>
</evidence>
<dbReference type="Pfam" id="PF13302">
    <property type="entry name" value="Acetyltransf_3"/>
    <property type="match status" value="1"/>
</dbReference>
<evidence type="ECO:0000259" key="1">
    <source>
        <dbReference type="PROSITE" id="PS51186"/>
    </source>
</evidence>
<dbReference type="Gene3D" id="3.40.630.30">
    <property type="match status" value="1"/>
</dbReference>
<proteinExistence type="predicted"/>
<dbReference type="EMBL" id="CP146203">
    <property type="protein sequence ID" value="XBH22830.1"/>
    <property type="molecule type" value="Genomic_DNA"/>
</dbReference>
<dbReference type="PROSITE" id="PS51186">
    <property type="entry name" value="GNAT"/>
    <property type="match status" value="1"/>
</dbReference>
<dbReference type="InterPro" id="IPR016181">
    <property type="entry name" value="Acyl_CoA_acyltransferase"/>
</dbReference>
<dbReference type="SUPFAM" id="SSF55729">
    <property type="entry name" value="Acyl-CoA N-acyltransferases (Nat)"/>
    <property type="match status" value="1"/>
</dbReference>
<dbReference type="PANTHER" id="PTHR43792:SF1">
    <property type="entry name" value="N-ACETYLTRANSFERASE DOMAIN-CONTAINING PROTEIN"/>
    <property type="match status" value="1"/>
</dbReference>